<feature type="transmembrane region" description="Helical" evidence="1">
    <location>
        <begin position="45"/>
        <end position="65"/>
    </location>
</feature>
<organism evidence="2 3">
    <name type="scientific">Saccharothrix texasensis</name>
    <dbReference type="NCBI Taxonomy" id="103734"/>
    <lineage>
        <taxon>Bacteria</taxon>
        <taxon>Bacillati</taxon>
        <taxon>Actinomycetota</taxon>
        <taxon>Actinomycetes</taxon>
        <taxon>Pseudonocardiales</taxon>
        <taxon>Pseudonocardiaceae</taxon>
        <taxon>Saccharothrix</taxon>
    </lineage>
</organism>
<dbReference type="AlphaFoldDB" id="A0A3N1HH01"/>
<dbReference type="RefSeq" id="WP_123746683.1">
    <property type="nucleotide sequence ID" value="NZ_RJKM01000001.1"/>
</dbReference>
<evidence type="ECO:0000313" key="3">
    <source>
        <dbReference type="Proteomes" id="UP000268727"/>
    </source>
</evidence>
<dbReference type="Proteomes" id="UP000268727">
    <property type="component" value="Unassembled WGS sequence"/>
</dbReference>
<name>A0A3N1HH01_9PSEU</name>
<evidence type="ECO:0000256" key="1">
    <source>
        <dbReference type="SAM" id="Phobius"/>
    </source>
</evidence>
<keyword evidence="1" id="KW-0472">Membrane</keyword>
<reference evidence="2 3" key="1">
    <citation type="submission" date="2018-11" db="EMBL/GenBank/DDBJ databases">
        <title>Sequencing the genomes of 1000 actinobacteria strains.</title>
        <authorList>
            <person name="Klenk H.-P."/>
        </authorList>
    </citation>
    <scope>NUCLEOTIDE SEQUENCE [LARGE SCALE GENOMIC DNA]</scope>
    <source>
        <strain evidence="2 3">DSM 44231</strain>
    </source>
</reference>
<sequence>MPAQWHEVLFRQANTVSRARAALPIGVAAAFAVFVAFGATPRLFLPVWVSVVLLGVSVAALHWHVRGAPLRPNRLRGGATRLVVSWHGRSRGFAPRYLFHSS</sequence>
<comment type="caution">
    <text evidence="2">The sequence shown here is derived from an EMBL/GenBank/DDBJ whole genome shotgun (WGS) entry which is preliminary data.</text>
</comment>
<keyword evidence="1" id="KW-1133">Transmembrane helix</keyword>
<keyword evidence="1" id="KW-0812">Transmembrane</keyword>
<protein>
    <submittedName>
        <fullName evidence="2">Uncharacterized protein</fullName>
    </submittedName>
</protein>
<evidence type="ECO:0000313" key="2">
    <source>
        <dbReference type="EMBL" id="ROP41602.1"/>
    </source>
</evidence>
<dbReference type="EMBL" id="RJKM01000001">
    <property type="protein sequence ID" value="ROP41602.1"/>
    <property type="molecule type" value="Genomic_DNA"/>
</dbReference>
<proteinExistence type="predicted"/>
<keyword evidence="3" id="KW-1185">Reference proteome</keyword>
<accession>A0A3N1HH01</accession>
<feature type="transmembrane region" description="Helical" evidence="1">
    <location>
        <begin position="21"/>
        <end position="39"/>
    </location>
</feature>
<gene>
    <name evidence="2" type="ORF">EDD40_7038</name>
</gene>